<dbReference type="EC" id="2.7.7.49" evidence="1"/>
<dbReference type="FunFam" id="3.30.70.270:FF:000026">
    <property type="entry name" value="Transposon Ty3-G Gag-Pol polyprotein"/>
    <property type="match status" value="1"/>
</dbReference>
<evidence type="ECO:0000256" key="4">
    <source>
        <dbReference type="ARBA" id="ARBA00022722"/>
    </source>
</evidence>
<feature type="compositionally biased region" description="Basic and acidic residues" evidence="8">
    <location>
        <begin position="899"/>
        <end position="908"/>
    </location>
</feature>
<name>A0A7E5WNF0_TRINI</name>
<feature type="compositionally biased region" description="Polar residues" evidence="8">
    <location>
        <begin position="864"/>
        <end position="875"/>
    </location>
</feature>
<dbReference type="PANTHER" id="PTHR37984">
    <property type="entry name" value="PROTEIN CBG26694"/>
    <property type="match status" value="1"/>
</dbReference>
<dbReference type="InterPro" id="IPR043502">
    <property type="entry name" value="DNA/RNA_pol_sf"/>
</dbReference>
<dbReference type="CDD" id="cd01647">
    <property type="entry name" value="RT_LTR"/>
    <property type="match status" value="1"/>
</dbReference>
<keyword evidence="7" id="KW-0695">RNA-directed DNA polymerase</keyword>
<dbReference type="GO" id="GO:0016787">
    <property type="term" value="F:hydrolase activity"/>
    <property type="evidence" value="ECO:0007669"/>
    <property type="project" value="UniProtKB-KW"/>
</dbReference>
<dbReference type="InterPro" id="IPR043128">
    <property type="entry name" value="Rev_trsase/Diguanyl_cyclase"/>
</dbReference>
<dbReference type="GO" id="GO:0042575">
    <property type="term" value="C:DNA polymerase complex"/>
    <property type="evidence" value="ECO:0007669"/>
    <property type="project" value="UniProtKB-ARBA"/>
</dbReference>
<dbReference type="InterPro" id="IPR001584">
    <property type="entry name" value="Integrase_cat-core"/>
</dbReference>
<dbReference type="InterPro" id="IPR012337">
    <property type="entry name" value="RNaseH-like_sf"/>
</dbReference>
<dbReference type="InterPro" id="IPR050951">
    <property type="entry name" value="Retrovirus_Pol_polyprotein"/>
</dbReference>
<dbReference type="OrthoDB" id="10058156at2759"/>
<dbReference type="PROSITE" id="PS50994">
    <property type="entry name" value="INTEGRASE"/>
    <property type="match status" value="1"/>
</dbReference>
<protein>
    <recommendedName>
        <fullName evidence="1">RNA-directed DNA polymerase</fullName>
        <ecNumber evidence="1">2.7.7.49</ecNumber>
    </recommendedName>
</protein>
<dbReference type="InterPro" id="IPR041588">
    <property type="entry name" value="Integrase_H2C2"/>
</dbReference>
<dbReference type="Proteomes" id="UP000322000">
    <property type="component" value="Chromosome 21"/>
</dbReference>
<dbReference type="FunFam" id="1.10.340.70:FF:000003">
    <property type="entry name" value="Protein CBG25708"/>
    <property type="match status" value="1"/>
</dbReference>
<dbReference type="Pfam" id="PF17921">
    <property type="entry name" value="Integrase_H2C2"/>
    <property type="match status" value="1"/>
</dbReference>
<dbReference type="InterPro" id="IPR041373">
    <property type="entry name" value="RT_RNaseH"/>
</dbReference>
<dbReference type="SUPFAM" id="SSF53098">
    <property type="entry name" value="Ribonuclease H-like"/>
    <property type="match status" value="1"/>
</dbReference>
<evidence type="ECO:0000256" key="2">
    <source>
        <dbReference type="ARBA" id="ARBA00022679"/>
    </source>
</evidence>
<gene>
    <name evidence="11" type="primary">LOC113504264</name>
</gene>
<dbReference type="InParanoid" id="A0A7E5WNF0"/>
<feature type="compositionally biased region" description="Basic residues" evidence="8">
    <location>
        <begin position="928"/>
        <end position="940"/>
    </location>
</feature>
<evidence type="ECO:0000313" key="10">
    <source>
        <dbReference type="Proteomes" id="UP000322000"/>
    </source>
</evidence>
<evidence type="ECO:0000256" key="7">
    <source>
        <dbReference type="ARBA" id="ARBA00022918"/>
    </source>
</evidence>
<organism evidence="10 11">
    <name type="scientific">Trichoplusia ni</name>
    <name type="common">Cabbage looper</name>
    <dbReference type="NCBI Taxonomy" id="7111"/>
    <lineage>
        <taxon>Eukaryota</taxon>
        <taxon>Metazoa</taxon>
        <taxon>Ecdysozoa</taxon>
        <taxon>Arthropoda</taxon>
        <taxon>Hexapoda</taxon>
        <taxon>Insecta</taxon>
        <taxon>Pterygota</taxon>
        <taxon>Neoptera</taxon>
        <taxon>Endopterygota</taxon>
        <taxon>Lepidoptera</taxon>
        <taxon>Glossata</taxon>
        <taxon>Ditrysia</taxon>
        <taxon>Noctuoidea</taxon>
        <taxon>Noctuidae</taxon>
        <taxon>Plusiinae</taxon>
        <taxon>Trichoplusia</taxon>
    </lineage>
</organism>
<keyword evidence="5" id="KW-0255">Endonuclease</keyword>
<dbReference type="GeneID" id="113504264"/>
<evidence type="ECO:0000256" key="1">
    <source>
        <dbReference type="ARBA" id="ARBA00012493"/>
    </source>
</evidence>
<dbReference type="Gene3D" id="3.30.420.10">
    <property type="entry name" value="Ribonuclease H-like superfamily/Ribonuclease H"/>
    <property type="match status" value="1"/>
</dbReference>
<evidence type="ECO:0000256" key="3">
    <source>
        <dbReference type="ARBA" id="ARBA00022695"/>
    </source>
</evidence>
<evidence type="ECO:0000259" key="9">
    <source>
        <dbReference type="PROSITE" id="PS50994"/>
    </source>
</evidence>
<dbReference type="Gene3D" id="1.10.340.70">
    <property type="match status" value="1"/>
</dbReference>
<evidence type="ECO:0000256" key="5">
    <source>
        <dbReference type="ARBA" id="ARBA00022759"/>
    </source>
</evidence>
<keyword evidence="4" id="KW-0540">Nuclease</keyword>
<dbReference type="Pfam" id="PF17917">
    <property type="entry name" value="RT_RNaseH"/>
    <property type="match status" value="1"/>
</dbReference>
<dbReference type="InterPro" id="IPR000477">
    <property type="entry name" value="RT_dom"/>
</dbReference>
<proteinExistence type="predicted"/>
<reference evidence="11" key="1">
    <citation type="submission" date="2025-08" db="UniProtKB">
        <authorList>
            <consortium name="RefSeq"/>
        </authorList>
    </citation>
    <scope>IDENTIFICATION</scope>
</reference>
<dbReference type="InterPro" id="IPR036397">
    <property type="entry name" value="RNaseH_sf"/>
</dbReference>
<dbReference type="SUPFAM" id="SSF56672">
    <property type="entry name" value="DNA/RNA polymerases"/>
    <property type="match status" value="1"/>
</dbReference>
<keyword evidence="2" id="KW-0808">Transferase</keyword>
<evidence type="ECO:0000313" key="11">
    <source>
        <dbReference type="RefSeq" id="XP_026742280.1"/>
    </source>
</evidence>
<dbReference type="GO" id="GO:0015074">
    <property type="term" value="P:DNA integration"/>
    <property type="evidence" value="ECO:0007669"/>
    <property type="project" value="InterPro"/>
</dbReference>
<keyword evidence="10" id="KW-1185">Reference proteome</keyword>
<keyword evidence="6" id="KW-0378">Hydrolase</keyword>
<dbReference type="AlphaFoldDB" id="A0A7E5WNF0"/>
<dbReference type="GO" id="GO:0004519">
    <property type="term" value="F:endonuclease activity"/>
    <property type="evidence" value="ECO:0007669"/>
    <property type="project" value="UniProtKB-KW"/>
</dbReference>
<dbReference type="GO" id="GO:0003676">
    <property type="term" value="F:nucleic acid binding"/>
    <property type="evidence" value="ECO:0007669"/>
    <property type="project" value="InterPro"/>
</dbReference>
<evidence type="ECO:0000256" key="6">
    <source>
        <dbReference type="ARBA" id="ARBA00022801"/>
    </source>
</evidence>
<dbReference type="Pfam" id="PF00078">
    <property type="entry name" value="RVT_1"/>
    <property type="match status" value="1"/>
</dbReference>
<feature type="domain" description="Integrase catalytic" evidence="9">
    <location>
        <begin position="616"/>
        <end position="768"/>
    </location>
</feature>
<accession>A0A7E5WNF0</accession>
<dbReference type="CDD" id="cd09274">
    <property type="entry name" value="RNase_HI_RT_Ty3"/>
    <property type="match status" value="1"/>
</dbReference>
<dbReference type="Pfam" id="PF00665">
    <property type="entry name" value="rve"/>
    <property type="match status" value="1"/>
</dbReference>
<dbReference type="Gene3D" id="3.10.10.10">
    <property type="entry name" value="HIV Type 1 Reverse Transcriptase, subunit A, domain 1"/>
    <property type="match status" value="1"/>
</dbReference>
<evidence type="ECO:0000256" key="8">
    <source>
        <dbReference type="SAM" id="MobiDB-lite"/>
    </source>
</evidence>
<sequence length="940" mass="106001">MYRHMIQYRIARIAGSSRYSKVFEDGLGRFTGGTVSIHVRPGSRPVFMRARPLAYALREPVERALDQLVRDGILTPVDRSDWATPIVPVVKKDGTIRICADYKLTLNKILEIDRYPLPRVEDLLTRLHGGERFSKIDLSQAYAQLELDQSKKYTVINTHKGMFMFNRLVYGLASSPGIFQKRLEQLFADLPHVGVFLDDIIITGLNTKDHINNLHKVFSRLLSHGLKVKKEKCTFFSESISYLGHVISKQGVHTCQDKVKAIVNTPTPCNVSELRAFIGMTMYYAKFIKNVSTILAPLYRLLRADVVFNWCSDCEAAFNRVKHILASSEVLVHYSPDKPLVLTADASAVGVGAVISHITEAGERPVAYASRSLSAAERAYSQIDREALAIVFGIRKYHQYLYGRKFILRTDHKPLTYIFGTKVGIPIMAASRLQRWAILLSGYNYEIEYVASKKNCADGLSRLPHTKQKHGHSNNNERSYLNFVEDFLPVTNNEVRKETAKDLILSRIMLYVQSGWPQSCTDETVKPYFMRRNELYSDCGCLMWGYRMIIPTTLRVNVLKQLHIAHMGIVKTKSLARSYVWWPNIDRDVEALCQSCETCLTEGAAPPRAQPQPWLYTAQPWSRLHIDFLGPYHGKTFLIITDSSSKWLEVFEMPRTNASQVIKVLRNTFARFGLPIEIVSDQGPPFTSIEFKNFLNSNGIRQLFSPAYHPSSNGAAENAVKVCKSTIRKAYKDNVDVDAALQAFLLSYRNTPHTTTGQSPAMLLQRRSLRTRLDVLRSDRTLEERVRVAQQRQVDNAGGVSREIEPHATVWTRNYAGGDKWLKGVVEAKVGSREYLIDNGDGRITRKHIDHIKRRARLSDVTCPDSNALDSSTPATVPVAGEGDAVATSEVGVGTDGADNLREGESRGQLESQAQPPQLSPLPEERSKRVRKPVSRFKIG</sequence>
<feature type="region of interest" description="Disordered" evidence="8">
    <location>
        <begin position="862"/>
        <end position="940"/>
    </location>
</feature>
<dbReference type="FunFam" id="3.30.420.10:FF:000063">
    <property type="entry name" value="Retrovirus-related Pol polyprotein from transposon 297-like Protein"/>
    <property type="match status" value="1"/>
</dbReference>
<dbReference type="RefSeq" id="XP_026742280.1">
    <property type="nucleotide sequence ID" value="XM_026886479.1"/>
</dbReference>
<dbReference type="GO" id="GO:0003964">
    <property type="term" value="F:RNA-directed DNA polymerase activity"/>
    <property type="evidence" value="ECO:0007669"/>
    <property type="project" value="UniProtKB-KW"/>
</dbReference>
<dbReference type="PANTHER" id="PTHR37984:SF5">
    <property type="entry name" value="PROTEIN NYNRIN-LIKE"/>
    <property type="match status" value="1"/>
</dbReference>
<dbReference type="Gene3D" id="3.30.70.270">
    <property type="match status" value="2"/>
</dbReference>
<keyword evidence="3" id="KW-0548">Nucleotidyltransferase</keyword>
<dbReference type="KEGG" id="tnl:113504264"/>